<dbReference type="InterPro" id="IPR029063">
    <property type="entry name" value="SAM-dependent_MTases_sf"/>
</dbReference>
<gene>
    <name evidence="3" type="ORF">J2X19_001857</name>
</gene>
<evidence type="ECO:0000313" key="3">
    <source>
        <dbReference type="EMBL" id="MDR7377178.1"/>
    </source>
</evidence>
<feature type="transmembrane region" description="Helical" evidence="2">
    <location>
        <begin position="105"/>
        <end position="122"/>
    </location>
</feature>
<feature type="transmembrane region" description="Helical" evidence="2">
    <location>
        <begin position="176"/>
        <end position="198"/>
    </location>
</feature>
<dbReference type="PANTHER" id="PTHR43317">
    <property type="entry name" value="THERMOSPERMINE SYNTHASE ACAULIS5"/>
    <property type="match status" value="1"/>
</dbReference>
<dbReference type="SUPFAM" id="SSF53335">
    <property type="entry name" value="S-adenosyl-L-methionine-dependent methyltransferases"/>
    <property type="match status" value="1"/>
</dbReference>
<protein>
    <recommendedName>
        <fullName evidence="5">Integral membrane protein-like</fullName>
    </recommendedName>
</protein>
<organism evidence="3 4">
    <name type="scientific">Rhodoferax ferrireducens</name>
    <dbReference type="NCBI Taxonomy" id="192843"/>
    <lineage>
        <taxon>Bacteria</taxon>
        <taxon>Pseudomonadati</taxon>
        <taxon>Pseudomonadota</taxon>
        <taxon>Betaproteobacteria</taxon>
        <taxon>Burkholderiales</taxon>
        <taxon>Comamonadaceae</taxon>
        <taxon>Rhodoferax</taxon>
    </lineage>
</organism>
<feature type="transmembrane region" description="Helical" evidence="2">
    <location>
        <begin position="249"/>
        <end position="267"/>
    </location>
</feature>
<feature type="transmembrane region" description="Helical" evidence="2">
    <location>
        <begin position="389"/>
        <end position="407"/>
    </location>
</feature>
<dbReference type="InterPro" id="IPR036259">
    <property type="entry name" value="MFS_trans_sf"/>
</dbReference>
<evidence type="ECO:0000256" key="1">
    <source>
        <dbReference type="ARBA" id="ARBA00023115"/>
    </source>
</evidence>
<dbReference type="SUPFAM" id="SSF103473">
    <property type="entry name" value="MFS general substrate transporter"/>
    <property type="match status" value="1"/>
</dbReference>
<sequence length="675" mass="74071">MPPALLKSLFAATIFSSAFLLFLVQPLIAKQILPWFGGSAAVWSICMVFFQVVLLAGYAYSDWLTQRPARLQAAVHCTLLLISLAFLPIVTAAHWKPTGAEDPSLWILGLLVGTIGLPYFLLSTTGPLVQSWLARTHWGVEVYRYFSLSNLASLASLLAYPVLIEPYTALREQALGWSWGYAGFVLLCITASLYAAGLQQPVRSKATAQARPGDTAPNWSTYGVWLALPALATWLLLAVTNHITQNVAAVPFLWVLPLSVYLLSFVFTFENDRWYRRSLLLPAAAVALLLCAYGLQHSIGYGLATGVPLYVVGLFVLCMFLHGEMAAMRPGHAYLTRFYLLLSLGGALGGVTVGLVAPHVLPAYYEMGVGLVLVAVLGAVIFRRQRLRAAVCVLLVLACSYCVWEQVRDEQDGTRRMARNFYGTLSSLDSIDKDDPQQSVRQLYHGSVKHGEQYLAAERRREPTAYYGKTSGVGRALLSAPATPRRVGLIGLGAGTLATYGRAGDVYRVYEINPQVFDFADSEFSFLKDSPAQIERVLGDARLALEREAPQRFDVLAVDAFSGDSVPIHLITAEAMQVYLRHMQADGIVAFHVTNRFLNLAPVVEKIALAQGLQVAFVHDEAADSDLRRTDWVLVSRSAQRLQTPLVQSASSAIQAIPGLRLWTDDFNNLFGVLK</sequence>
<dbReference type="PANTHER" id="PTHR43317:SF1">
    <property type="entry name" value="THERMOSPERMINE SYNTHASE ACAULIS5"/>
    <property type="match status" value="1"/>
</dbReference>
<keyword evidence="2" id="KW-1133">Transmembrane helix</keyword>
<feature type="transmembrane region" description="Helical" evidence="2">
    <location>
        <begin position="301"/>
        <end position="322"/>
    </location>
</feature>
<evidence type="ECO:0000256" key="2">
    <source>
        <dbReference type="SAM" id="Phobius"/>
    </source>
</evidence>
<evidence type="ECO:0008006" key="5">
    <source>
        <dbReference type="Google" id="ProtNLM"/>
    </source>
</evidence>
<dbReference type="NCBIfam" id="NF037959">
    <property type="entry name" value="MFS_SpdSyn"/>
    <property type="match status" value="1"/>
</dbReference>
<keyword evidence="2" id="KW-0472">Membrane</keyword>
<feature type="transmembrane region" description="Helical" evidence="2">
    <location>
        <begin position="73"/>
        <end position="93"/>
    </location>
</feature>
<comment type="caution">
    <text evidence="3">The sequence shown here is derived from an EMBL/GenBank/DDBJ whole genome shotgun (WGS) entry which is preliminary data.</text>
</comment>
<name>A0ABU2C783_9BURK</name>
<keyword evidence="4" id="KW-1185">Reference proteome</keyword>
<feature type="transmembrane region" description="Helical" evidence="2">
    <location>
        <begin position="279"/>
        <end position="295"/>
    </location>
</feature>
<feature type="transmembrane region" description="Helical" evidence="2">
    <location>
        <begin position="39"/>
        <end position="61"/>
    </location>
</feature>
<dbReference type="Gene3D" id="3.40.50.150">
    <property type="entry name" value="Vaccinia Virus protein VP39"/>
    <property type="match status" value="1"/>
</dbReference>
<reference evidence="3 4" key="1">
    <citation type="submission" date="2023-07" db="EMBL/GenBank/DDBJ databases">
        <title>Sorghum-associated microbial communities from plants grown in Nebraska, USA.</title>
        <authorList>
            <person name="Schachtman D."/>
        </authorList>
    </citation>
    <scope>NUCLEOTIDE SEQUENCE [LARGE SCALE GENOMIC DNA]</scope>
    <source>
        <strain evidence="3 4">BE313</strain>
    </source>
</reference>
<keyword evidence="2" id="KW-0812">Transmembrane</keyword>
<dbReference type="RefSeq" id="WP_310372742.1">
    <property type="nucleotide sequence ID" value="NZ_JAVDXT010000002.1"/>
</dbReference>
<feature type="transmembrane region" description="Helical" evidence="2">
    <location>
        <begin position="142"/>
        <end position="164"/>
    </location>
</feature>
<feature type="transmembrane region" description="Helical" evidence="2">
    <location>
        <begin position="334"/>
        <end position="357"/>
    </location>
</feature>
<accession>A0ABU2C783</accession>
<dbReference type="Proteomes" id="UP001180487">
    <property type="component" value="Unassembled WGS sequence"/>
</dbReference>
<keyword evidence="1" id="KW-0620">Polyamine biosynthesis</keyword>
<dbReference type="EMBL" id="JAVDXT010000002">
    <property type="protein sequence ID" value="MDR7377178.1"/>
    <property type="molecule type" value="Genomic_DNA"/>
</dbReference>
<feature type="transmembrane region" description="Helical" evidence="2">
    <location>
        <begin position="219"/>
        <end position="237"/>
    </location>
</feature>
<feature type="transmembrane region" description="Helical" evidence="2">
    <location>
        <begin position="363"/>
        <end position="382"/>
    </location>
</feature>
<proteinExistence type="predicted"/>
<evidence type="ECO:0000313" key="4">
    <source>
        <dbReference type="Proteomes" id="UP001180487"/>
    </source>
</evidence>